<dbReference type="Proteomes" id="UP000051012">
    <property type="component" value="Unassembled WGS sequence"/>
</dbReference>
<dbReference type="Pfam" id="PF13860">
    <property type="entry name" value="FlgD_ig"/>
    <property type="match status" value="1"/>
</dbReference>
<dbReference type="Gene3D" id="2.60.40.1120">
    <property type="entry name" value="Carboxypeptidase-like, regulatory domain"/>
    <property type="match status" value="3"/>
</dbReference>
<name>A0A0S7YGH9_UNCT6</name>
<dbReference type="GO" id="GO:0030246">
    <property type="term" value="F:carbohydrate binding"/>
    <property type="evidence" value="ECO:0007669"/>
    <property type="project" value="InterPro"/>
</dbReference>
<feature type="domain" description="FlgD/Vpr Ig-like" evidence="1">
    <location>
        <begin position="317"/>
        <end position="369"/>
    </location>
</feature>
<dbReference type="SUPFAM" id="SSF49452">
    <property type="entry name" value="Starch-binding domain-like"/>
    <property type="match status" value="2"/>
</dbReference>
<dbReference type="InterPro" id="IPR013784">
    <property type="entry name" value="Carb-bd-like_fold"/>
</dbReference>
<accession>A0A0S7YGH9</accession>
<dbReference type="EMBL" id="LJNI01000032">
    <property type="protein sequence ID" value="KPJ73483.1"/>
    <property type="molecule type" value="Genomic_DNA"/>
</dbReference>
<proteinExistence type="predicted"/>
<dbReference type="InterPro" id="IPR008969">
    <property type="entry name" value="CarboxyPept-like_regulatory"/>
</dbReference>
<reference evidence="2 3" key="1">
    <citation type="journal article" date="2015" name="Microbiome">
        <title>Genomic resolution of linkages in carbon, nitrogen, and sulfur cycling among widespread estuary sediment bacteria.</title>
        <authorList>
            <person name="Baker B.J."/>
            <person name="Lazar C.S."/>
            <person name="Teske A.P."/>
            <person name="Dick G.J."/>
        </authorList>
    </citation>
    <scope>NUCLEOTIDE SEQUENCE [LARGE SCALE GENOMIC DNA]</scope>
    <source>
        <strain evidence="2">DG_78</strain>
    </source>
</reference>
<evidence type="ECO:0000259" key="1">
    <source>
        <dbReference type="Pfam" id="PF13860"/>
    </source>
</evidence>
<dbReference type="SUPFAM" id="SSF49464">
    <property type="entry name" value="Carboxypeptidase regulatory domain-like"/>
    <property type="match status" value="1"/>
</dbReference>
<dbReference type="NCBIfam" id="TIGR04183">
    <property type="entry name" value="Por_Secre_tail"/>
    <property type="match status" value="1"/>
</dbReference>
<comment type="caution">
    <text evidence="2">The sequence shown here is derived from an EMBL/GenBank/DDBJ whole genome shotgun (WGS) entry which is preliminary data.</text>
</comment>
<dbReference type="Pfam" id="PF13620">
    <property type="entry name" value="CarboxypepD_reg"/>
    <property type="match status" value="2"/>
</dbReference>
<organism evidence="2 3">
    <name type="scientific">candidate division TA06 bacterium DG_78</name>
    <dbReference type="NCBI Taxonomy" id="1703772"/>
    <lineage>
        <taxon>Bacteria</taxon>
        <taxon>Bacteria division TA06</taxon>
    </lineage>
</organism>
<dbReference type="AlphaFoldDB" id="A0A0S7YGH9"/>
<evidence type="ECO:0000313" key="3">
    <source>
        <dbReference type="Proteomes" id="UP000051012"/>
    </source>
</evidence>
<feature type="non-terminal residue" evidence="2">
    <location>
        <position position="1"/>
    </location>
</feature>
<sequence>DIDFWLNPSGGTPTGISGHVTNAHSGQPILGALVIAIASDSAVIGQDHSNYYGEYFIQDLAPGFYQVSASASGFEPAGYPEIVEVVEDQITTDINFALVPLDTFELGGISGHVTDASDGTPIAFAQIYALGTSQGQASSDTNGFYLVDDLVVGEYIVRATAAGYYPATYPESVYVIAGQITSGIDFALTPSDTGGIAGFVIDGETWLTISGARITATGSVGSFQVQTNGLGDYLVDDLQHGIYYIDVQASGYEPCIYSDAILVQSGWIEAFVCPVLYPLFSVEEQKSSNGMNVTLFAYPCPFTKSSQLSFCINKQTRTRVRVFDASGSVMRDLFDATLEPGPYSITWDGKDNNGRILPKGVYFYKLETDETSITKKTIFLK</sequence>
<protein>
    <recommendedName>
        <fullName evidence="1">FlgD/Vpr Ig-like domain-containing protein</fullName>
    </recommendedName>
</protein>
<dbReference type="InterPro" id="IPR025965">
    <property type="entry name" value="FlgD/Vpr_Ig-like"/>
</dbReference>
<evidence type="ECO:0000313" key="2">
    <source>
        <dbReference type="EMBL" id="KPJ73483.1"/>
    </source>
</evidence>
<dbReference type="InterPro" id="IPR026444">
    <property type="entry name" value="Secre_tail"/>
</dbReference>
<gene>
    <name evidence="2" type="ORF">AMJ52_03640</name>
</gene>
<dbReference type="Gene3D" id="2.60.40.4070">
    <property type="match status" value="1"/>
</dbReference>
<dbReference type="PATRIC" id="fig|1703772.3.peg.1244"/>